<organism evidence="1 2">
    <name type="scientific">Geofilum rubicundum JCM 15548</name>
    <dbReference type="NCBI Taxonomy" id="1236989"/>
    <lineage>
        <taxon>Bacteria</taxon>
        <taxon>Pseudomonadati</taxon>
        <taxon>Bacteroidota</taxon>
        <taxon>Bacteroidia</taxon>
        <taxon>Marinilabiliales</taxon>
        <taxon>Marinilabiliaceae</taxon>
        <taxon>Geofilum</taxon>
    </lineage>
</organism>
<dbReference type="AlphaFoldDB" id="A0A0E9M2A3"/>
<dbReference type="OrthoDB" id="1111178at2"/>
<dbReference type="SUPFAM" id="SSF51126">
    <property type="entry name" value="Pectin lyase-like"/>
    <property type="match status" value="1"/>
</dbReference>
<dbReference type="EMBL" id="BAZW01000050">
    <property type="protein sequence ID" value="GAO31511.1"/>
    <property type="molecule type" value="Genomic_DNA"/>
</dbReference>
<gene>
    <name evidence="1" type="ORF">JCM15548_13878</name>
</gene>
<evidence type="ECO:0000313" key="1">
    <source>
        <dbReference type="EMBL" id="GAO31511.1"/>
    </source>
</evidence>
<dbReference type="Proteomes" id="UP000032900">
    <property type="component" value="Unassembled WGS sequence"/>
</dbReference>
<dbReference type="RefSeq" id="WP_062127665.1">
    <property type="nucleotide sequence ID" value="NZ_BAZW01000050.1"/>
</dbReference>
<name>A0A0E9M2A3_9BACT</name>
<dbReference type="InterPro" id="IPR011050">
    <property type="entry name" value="Pectin_lyase_fold/virulence"/>
</dbReference>
<proteinExistence type="predicted"/>
<accession>A0A0E9M2A3</accession>
<protein>
    <submittedName>
        <fullName evidence="1">Uncharacterized protein</fullName>
    </submittedName>
</protein>
<reference evidence="1 2" key="1">
    <citation type="journal article" date="2015" name="Microbes Environ.">
        <title>Distribution and evolution of nitrogen fixation genes in the phylum bacteroidetes.</title>
        <authorList>
            <person name="Inoue J."/>
            <person name="Oshima K."/>
            <person name="Suda W."/>
            <person name="Sakamoto M."/>
            <person name="Iino T."/>
            <person name="Noda S."/>
            <person name="Hongoh Y."/>
            <person name="Hattori M."/>
            <person name="Ohkuma M."/>
        </authorList>
    </citation>
    <scope>NUCLEOTIDE SEQUENCE [LARGE SCALE GENOMIC DNA]</scope>
    <source>
        <strain evidence="1">JCM 15548</strain>
    </source>
</reference>
<comment type="caution">
    <text evidence="1">The sequence shown here is derived from an EMBL/GenBank/DDBJ whole genome shotgun (WGS) entry which is preliminary data.</text>
</comment>
<evidence type="ECO:0000313" key="2">
    <source>
        <dbReference type="Proteomes" id="UP000032900"/>
    </source>
</evidence>
<keyword evidence="2" id="KW-1185">Reference proteome</keyword>
<dbReference type="STRING" id="1236989.JCM15548_13878"/>
<sequence>MVDYRITGGISLNNSEIDVAPGVIIEMTQNTFINVNQDSYLAAVGTEDAPIVIRGTEALRGYWHSIRFVSMTTKNRLEYVHISDGGNNRNNDRGMITLGNEGRLHMERCTLSNAQMAALELGILTGNPNQHLTHIANVYKNNQRPVFARPDAFHFLDAESDYLGNDTDAIDANGAYGSTPDAEVSWQALNVPYQAERITVGQKLTIEAGAHLTMAQGSYLKAIEGQLHIEGTAENPVVIEGEHDGGATWLGIELTTLGNSIQHLQIKNAGSGSLRSGRPKANMVISGGLNLDHVHFMDGDGYGYYKTIDANIVAGENITATNLNGQITNFWVL</sequence>